<dbReference type="EMBL" id="BARS01017034">
    <property type="protein sequence ID" value="GAF93487.1"/>
    <property type="molecule type" value="Genomic_DNA"/>
</dbReference>
<protein>
    <submittedName>
        <fullName evidence="1">Uncharacterized protein</fullName>
    </submittedName>
</protein>
<sequence>AKKYGFKTMRIDTPRRGMAKGGKTGEIVGVLDKTMKESDHLSYHAQIVYDEGETIITAFRSGQPRDLAHEIGHLFMDDLSADEFDIMGREFAKHMERDLFRKGWGKQKLEWDDIFADDLVRQEFREWFAEGFVKYLRSGKAPTPELEPLFAKFMEWLRNTYDALIRGSYKGKIPKKAREVYDGMFAPTPTMEAMRKAKARNELEGWNNTRQAAWDTAEKWYYKEFTDYTHANAFDEAMKYLYPFWTYESQRWLWVPRTFIRRPVTFTTVNRYNDNTDYG</sequence>
<organism evidence="1">
    <name type="scientific">marine sediment metagenome</name>
    <dbReference type="NCBI Taxonomy" id="412755"/>
    <lineage>
        <taxon>unclassified sequences</taxon>
        <taxon>metagenomes</taxon>
        <taxon>ecological metagenomes</taxon>
    </lineage>
</organism>
<feature type="non-terminal residue" evidence="1">
    <location>
        <position position="1"/>
    </location>
</feature>
<accession>X0TZC4</accession>
<gene>
    <name evidence="1" type="ORF">S01H1_27922</name>
</gene>
<feature type="non-terminal residue" evidence="1">
    <location>
        <position position="279"/>
    </location>
</feature>
<dbReference type="AlphaFoldDB" id="X0TZC4"/>
<reference evidence="1" key="1">
    <citation type="journal article" date="2014" name="Front. Microbiol.">
        <title>High frequency of phylogenetically diverse reductive dehalogenase-homologous genes in deep subseafloor sedimentary metagenomes.</title>
        <authorList>
            <person name="Kawai M."/>
            <person name="Futagami T."/>
            <person name="Toyoda A."/>
            <person name="Takaki Y."/>
            <person name="Nishi S."/>
            <person name="Hori S."/>
            <person name="Arai W."/>
            <person name="Tsubouchi T."/>
            <person name="Morono Y."/>
            <person name="Uchiyama I."/>
            <person name="Ito T."/>
            <person name="Fujiyama A."/>
            <person name="Inagaki F."/>
            <person name="Takami H."/>
        </authorList>
    </citation>
    <scope>NUCLEOTIDE SEQUENCE</scope>
    <source>
        <strain evidence="1">Expedition CK06-06</strain>
    </source>
</reference>
<name>X0TZC4_9ZZZZ</name>
<comment type="caution">
    <text evidence="1">The sequence shown here is derived from an EMBL/GenBank/DDBJ whole genome shotgun (WGS) entry which is preliminary data.</text>
</comment>
<proteinExistence type="predicted"/>
<evidence type="ECO:0000313" key="1">
    <source>
        <dbReference type="EMBL" id="GAF93487.1"/>
    </source>
</evidence>